<proteinExistence type="predicted"/>
<dbReference type="AlphaFoldDB" id="A0A0E9PXW9"/>
<dbReference type="EMBL" id="GBXM01099435">
    <property type="protein sequence ID" value="JAH09142.1"/>
    <property type="molecule type" value="Transcribed_RNA"/>
</dbReference>
<evidence type="ECO:0000313" key="1">
    <source>
        <dbReference type="EMBL" id="JAH09142.1"/>
    </source>
</evidence>
<protein>
    <submittedName>
        <fullName evidence="1">Uncharacterized protein</fullName>
    </submittedName>
</protein>
<reference evidence="1" key="2">
    <citation type="journal article" date="2015" name="Fish Shellfish Immunol.">
        <title>Early steps in the European eel (Anguilla anguilla)-Vibrio vulnificus interaction in the gills: Role of the RtxA13 toxin.</title>
        <authorList>
            <person name="Callol A."/>
            <person name="Pajuelo D."/>
            <person name="Ebbesson L."/>
            <person name="Teles M."/>
            <person name="MacKenzie S."/>
            <person name="Amaro C."/>
        </authorList>
    </citation>
    <scope>NUCLEOTIDE SEQUENCE</scope>
</reference>
<organism evidence="1">
    <name type="scientific">Anguilla anguilla</name>
    <name type="common">European freshwater eel</name>
    <name type="synonym">Muraena anguilla</name>
    <dbReference type="NCBI Taxonomy" id="7936"/>
    <lineage>
        <taxon>Eukaryota</taxon>
        <taxon>Metazoa</taxon>
        <taxon>Chordata</taxon>
        <taxon>Craniata</taxon>
        <taxon>Vertebrata</taxon>
        <taxon>Euteleostomi</taxon>
        <taxon>Actinopterygii</taxon>
        <taxon>Neopterygii</taxon>
        <taxon>Teleostei</taxon>
        <taxon>Anguilliformes</taxon>
        <taxon>Anguillidae</taxon>
        <taxon>Anguilla</taxon>
    </lineage>
</organism>
<reference evidence="1" key="1">
    <citation type="submission" date="2014-11" db="EMBL/GenBank/DDBJ databases">
        <authorList>
            <person name="Amaro Gonzalez C."/>
        </authorList>
    </citation>
    <scope>NUCLEOTIDE SEQUENCE</scope>
</reference>
<accession>A0A0E9PXW9</accession>
<sequence length="51" mass="5946">MDTHRNLENYLTIFYLRRLTNVNYLTQVYTLTASSSSQRSLAWKVGSTAFL</sequence>
<name>A0A0E9PXW9_ANGAN</name>